<feature type="transmembrane region" description="Helical" evidence="9">
    <location>
        <begin position="142"/>
        <end position="161"/>
    </location>
</feature>
<evidence type="ECO:0000313" key="11">
    <source>
        <dbReference type="Proteomes" id="UP001377567"/>
    </source>
</evidence>
<feature type="transmembrane region" description="Helical" evidence="9">
    <location>
        <begin position="401"/>
        <end position="425"/>
    </location>
</feature>
<dbReference type="InterPro" id="IPR000109">
    <property type="entry name" value="POT_fam"/>
</dbReference>
<keyword evidence="11" id="KW-1185">Reference proteome</keyword>
<keyword evidence="6 9" id="KW-1133">Transmembrane helix</keyword>
<evidence type="ECO:0000256" key="6">
    <source>
        <dbReference type="ARBA" id="ARBA00022989"/>
    </source>
</evidence>
<dbReference type="InterPro" id="IPR018456">
    <property type="entry name" value="PTR2_symporter_CS"/>
</dbReference>
<evidence type="ECO:0000256" key="9">
    <source>
        <dbReference type="SAM" id="Phobius"/>
    </source>
</evidence>
<feature type="transmembrane region" description="Helical" evidence="9">
    <location>
        <begin position="283"/>
        <end position="303"/>
    </location>
</feature>
<dbReference type="PROSITE" id="PS01023">
    <property type="entry name" value="PTR2_2"/>
    <property type="match status" value="1"/>
</dbReference>
<dbReference type="AlphaFoldDB" id="A0AAV5RUB3"/>
<keyword evidence="5" id="KW-0653">Protein transport</keyword>
<keyword evidence="4 8" id="KW-0812">Transmembrane</keyword>
<evidence type="ECO:0000256" key="8">
    <source>
        <dbReference type="RuleBase" id="RU003755"/>
    </source>
</evidence>
<name>A0AAV5RUB3_MAUHU</name>
<comment type="subcellular location">
    <subcellularLocation>
        <location evidence="1 8">Membrane</location>
        <topology evidence="1 8">Multi-pass membrane protein</topology>
    </subcellularLocation>
</comment>
<dbReference type="FunFam" id="1.20.1250.20:FF:000085">
    <property type="entry name" value="MFS peptide transporter Ptr2"/>
    <property type="match status" value="1"/>
</dbReference>
<feature type="transmembrane region" description="Helical" evidence="9">
    <location>
        <begin position="543"/>
        <end position="565"/>
    </location>
</feature>
<feature type="transmembrane region" description="Helical" evidence="9">
    <location>
        <begin position="479"/>
        <end position="503"/>
    </location>
</feature>
<comment type="similarity">
    <text evidence="2 8">Belongs to the major facilitator superfamily. Proton-dependent oligopeptide transporter (POT/PTR) (TC 2.A.17) family.</text>
</comment>
<dbReference type="GO" id="GO:0071916">
    <property type="term" value="F:dipeptide transmembrane transporter activity"/>
    <property type="evidence" value="ECO:0007669"/>
    <property type="project" value="UniProtKB-ARBA"/>
</dbReference>
<dbReference type="InterPro" id="IPR036259">
    <property type="entry name" value="MFS_trans_sf"/>
</dbReference>
<feature type="transmembrane region" description="Helical" evidence="9">
    <location>
        <begin position="437"/>
        <end position="459"/>
    </location>
</feature>
<accession>A0AAV5RUB3</accession>
<comment type="caution">
    <text evidence="10">The sequence shown here is derived from an EMBL/GenBank/DDBJ whole genome shotgun (WGS) entry which is preliminary data.</text>
</comment>
<keyword evidence="7 9" id="KW-0472">Membrane</keyword>
<dbReference type="PANTHER" id="PTHR11654">
    <property type="entry name" value="OLIGOPEPTIDE TRANSPORTER-RELATED"/>
    <property type="match status" value="1"/>
</dbReference>
<proteinExistence type="inferred from homology"/>
<evidence type="ECO:0000313" key="10">
    <source>
        <dbReference type="EMBL" id="GMM55010.1"/>
    </source>
</evidence>
<feature type="transmembrane region" description="Helical" evidence="9">
    <location>
        <begin position="515"/>
        <end position="537"/>
    </location>
</feature>
<dbReference type="EMBL" id="BTGD01000003">
    <property type="protein sequence ID" value="GMM55010.1"/>
    <property type="molecule type" value="Genomic_DNA"/>
</dbReference>
<dbReference type="SUPFAM" id="SSF103473">
    <property type="entry name" value="MFS general substrate transporter"/>
    <property type="match status" value="1"/>
</dbReference>
<feature type="transmembrane region" description="Helical" evidence="9">
    <location>
        <begin position="361"/>
        <end position="381"/>
    </location>
</feature>
<evidence type="ECO:0000256" key="7">
    <source>
        <dbReference type="ARBA" id="ARBA00023136"/>
    </source>
</evidence>
<protein>
    <submittedName>
        <fullName evidence="10">Uncharacterized protein</fullName>
    </submittedName>
</protein>
<feature type="transmembrane region" description="Helical" evidence="9">
    <location>
        <begin position="168"/>
        <end position="188"/>
    </location>
</feature>
<evidence type="ECO:0000256" key="5">
    <source>
        <dbReference type="ARBA" id="ARBA00022856"/>
    </source>
</evidence>
<evidence type="ECO:0000256" key="1">
    <source>
        <dbReference type="ARBA" id="ARBA00004141"/>
    </source>
</evidence>
<evidence type="ECO:0000256" key="4">
    <source>
        <dbReference type="ARBA" id="ARBA00022692"/>
    </source>
</evidence>
<gene>
    <name evidence="10" type="ORF">DAKH74_016260</name>
</gene>
<feature type="transmembrane region" description="Helical" evidence="9">
    <location>
        <begin position="256"/>
        <end position="277"/>
    </location>
</feature>
<reference evidence="10 11" key="1">
    <citation type="journal article" date="2023" name="Elife">
        <title>Identification of key yeast species and microbe-microbe interactions impacting larval growth of Drosophila in the wild.</title>
        <authorList>
            <person name="Mure A."/>
            <person name="Sugiura Y."/>
            <person name="Maeda R."/>
            <person name="Honda K."/>
            <person name="Sakurai N."/>
            <person name="Takahashi Y."/>
            <person name="Watada M."/>
            <person name="Katoh T."/>
            <person name="Gotoh A."/>
            <person name="Gotoh Y."/>
            <person name="Taniguchi I."/>
            <person name="Nakamura K."/>
            <person name="Hayashi T."/>
            <person name="Katayama T."/>
            <person name="Uemura T."/>
            <person name="Hattori Y."/>
        </authorList>
    </citation>
    <scope>NUCLEOTIDE SEQUENCE [LARGE SCALE GENOMIC DNA]</scope>
    <source>
        <strain evidence="10 11">KH-74</strain>
    </source>
</reference>
<keyword evidence="3 8" id="KW-0813">Transport</keyword>
<keyword evidence="5" id="KW-0571">Peptide transport</keyword>
<dbReference type="Gene3D" id="1.20.1250.20">
    <property type="entry name" value="MFS general substrate transporter like domains"/>
    <property type="match status" value="1"/>
</dbReference>
<sequence>MPPNRYTDSPSLADEKDNVLETKKTLASSDLHVDDTETYEIGDKNQLDVKSYEADPDSYDDGFQFPEDELEVGEVPTQEEMDTLRHVAGRIPFRCWLIATVELAERFSYYGLSAPFQNYMSNGPNDTPKGLLQLNSSGATGLSYFFQFWCYITPILGGYLADTHWGKYNTIAVGTGIYIVGILILFVTSVPSITSRTTGLGGFVVSIIIIGVATGMIKANLSVLIADQLPKRKPRVKTLKSGERVIEDPNITMQNVFMAFYLMINIGSLSVIATTELEAHKGFWAAYLLPFCFFWIAVVVLICGKNQFVRPPIGDKVISKCFSVVWILVKSKFNFDEALPSVHPERAYPWNDKFVGEIRTALKACKVFLFYPIYWVCYGQMLNNFVTQGSMLELHGLPNDFFQAIDSIALIVFIPIFESVLYPFIRRFTPLKPITKIFWGFTFGALAMVWACVLQHFVYASGPYYDHPLASDGPNKVHVAWQVPAYVLIAFSEIFASITGLEYAYSKAPESMKSFIMALFLLMTAFGSAIGCALSPVSKDPDFTWLFGGLAVACFIAGCLFWLCFRSYNDTIDANVVEEDEEERNNANFEMLQSVASVTRV</sequence>
<feature type="transmembrane region" description="Helical" evidence="9">
    <location>
        <begin position="200"/>
        <end position="225"/>
    </location>
</feature>
<evidence type="ECO:0000256" key="2">
    <source>
        <dbReference type="ARBA" id="ARBA00005982"/>
    </source>
</evidence>
<dbReference type="Pfam" id="PF00854">
    <property type="entry name" value="PTR2"/>
    <property type="match status" value="1"/>
</dbReference>
<organism evidence="10 11">
    <name type="scientific">Maudiozyma humilis</name>
    <name type="common">Sour dough yeast</name>
    <name type="synonym">Kazachstania humilis</name>
    <dbReference type="NCBI Taxonomy" id="51915"/>
    <lineage>
        <taxon>Eukaryota</taxon>
        <taxon>Fungi</taxon>
        <taxon>Dikarya</taxon>
        <taxon>Ascomycota</taxon>
        <taxon>Saccharomycotina</taxon>
        <taxon>Saccharomycetes</taxon>
        <taxon>Saccharomycetales</taxon>
        <taxon>Saccharomycetaceae</taxon>
        <taxon>Maudiozyma</taxon>
    </lineage>
</organism>
<dbReference type="Proteomes" id="UP001377567">
    <property type="component" value="Unassembled WGS sequence"/>
</dbReference>
<dbReference type="GO" id="GO:0005886">
    <property type="term" value="C:plasma membrane"/>
    <property type="evidence" value="ECO:0007669"/>
    <property type="project" value="UniProtKB-ARBA"/>
</dbReference>
<evidence type="ECO:0000256" key="3">
    <source>
        <dbReference type="ARBA" id="ARBA00022448"/>
    </source>
</evidence>